<keyword evidence="8" id="KW-1185">Reference proteome</keyword>
<evidence type="ECO:0000259" key="6">
    <source>
        <dbReference type="Pfam" id="PF10277"/>
    </source>
</evidence>
<organism evidence="7 8">
    <name type="scientific">Hyaloscypha variabilis (strain UAMH 11265 / GT02V1 / F)</name>
    <name type="common">Meliniomyces variabilis</name>
    <dbReference type="NCBI Taxonomy" id="1149755"/>
    <lineage>
        <taxon>Eukaryota</taxon>
        <taxon>Fungi</taxon>
        <taxon>Dikarya</taxon>
        <taxon>Ascomycota</taxon>
        <taxon>Pezizomycotina</taxon>
        <taxon>Leotiomycetes</taxon>
        <taxon>Helotiales</taxon>
        <taxon>Hyaloscyphaceae</taxon>
        <taxon>Hyaloscypha</taxon>
        <taxon>Hyaloscypha variabilis</taxon>
    </lineage>
</organism>
<comment type="subcellular location">
    <subcellularLocation>
        <location evidence="1">Endomembrane system</location>
        <topology evidence="1">Multi-pass membrane protein</topology>
    </subcellularLocation>
</comment>
<proteinExistence type="predicted"/>
<keyword evidence="4 5" id="KW-0472">Membrane</keyword>
<dbReference type="PANTHER" id="PTHR21324">
    <property type="entry name" value="FASTING-INDUCIBLE INTEGRAL MEMBRANE PROTEIN TM6P1-RELATED"/>
    <property type="match status" value="1"/>
</dbReference>
<dbReference type="InterPro" id="IPR019402">
    <property type="entry name" value="CWH43_N"/>
</dbReference>
<feature type="transmembrane region" description="Helical" evidence="5">
    <location>
        <begin position="130"/>
        <end position="150"/>
    </location>
</feature>
<dbReference type="AlphaFoldDB" id="A0A2J6R7X0"/>
<feature type="transmembrane region" description="Helical" evidence="5">
    <location>
        <begin position="59"/>
        <end position="76"/>
    </location>
</feature>
<evidence type="ECO:0000313" key="8">
    <source>
        <dbReference type="Proteomes" id="UP000235786"/>
    </source>
</evidence>
<sequence>MWGISYWIFPVISGVCWLGTLLGLLIDWNVIGRPHYASMQQSQSIAYISDVGAEKLKPLFIAGSCVTTVFLDLSFLSERWLRHRGRLAANISMTEKVLSWLSMFFALVGTAGLILLSIYDTLRHKALHDIFLLLFIAGYVISAIFICWEYQRLGAKYREHRILRASFWIKLAFILIEVVLAIAFAACNFRKIWNVAAVLEWAIAFIFTFYVLSFFIDLLPATQTKHGRRFPTGAQVTQMQMEENDQYSQESGGHAVRNTVDSQRTLGVNNIRTTNGAKHENGQAPMASNF</sequence>
<protein>
    <recommendedName>
        <fullName evidence="6">CWH43-like N-terminal domain-containing protein</fullName>
    </recommendedName>
</protein>
<dbReference type="Pfam" id="PF10277">
    <property type="entry name" value="Frag1"/>
    <property type="match status" value="1"/>
</dbReference>
<dbReference type="PANTHER" id="PTHR21324:SF2">
    <property type="entry name" value="EG:22E5.9 PROTEIN"/>
    <property type="match status" value="1"/>
</dbReference>
<evidence type="ECO:0000256" key="1">
    <source>
        <dbReference type="ARBA" id="ARBA00004127"/>
    </source>
</evidence>
<evidence type="ECO:0000313" key="7">
    <source>
        <dbReference type="EMBL" id="PMD34606.1"/>
    </source>
</evidence>
<dbReference type="InterPro" id="IPR050911">
    <property type="entry name" value="DRAM/TMEM150_Autophagy_Mod"/>
</dbReference>
<dbReference type="GO" id="GO:0012505">
    <property type="term" value="C:endomembrane system"/>
    <property type="evidence" value="ECO:0007669"/>
    <property type="project" value="UniProtKB-SubCell"/>
</dbReference>
<feature type="transmembrane region" description="Helical" evidence="5">
    <location>
        <begin position="97"/>
        <end position="118"/>
    </location>
</feature>
<evidence type="ECO:0000256" key="3">
    <source>
        <dbReference type="ARBA" id="ARBA00022989"/>
    </source>
</evidence>
<feature type="domain" description="CWH43-like N-terminal" evidence="6">
    <location>
        <begin position="6"/>
        <end position="219"/>
    </location>
</feature>
<evidence type="ECO:0000256" key="5">
    <source>
        <dbReference type="SAM" id="Phobius"/>
    </source>
</evidence>
<dbReference type="OrthoDB" id="10032492at2759"/>
<feature type="transmembrane region" description="Helical" evidence="5">
    <location>
        <begin position="162"/>
        <end position="186"/>
    </location>
</feature>
<gene>
    <name evidence="7" type="ORF">L207DRAFT_496410</name>
</gene>
<dbReference type="Proteomes" id="UP000235786">
    <property type="component" value="Unassembled WGS sequence"/>
</dbReference>
<accession>A0A2J6R7X0</accession>
<evidence type="ECO:0000256" key="4">
    <source>
        <dbReference type="ARBA" id="ARBA00023136"/>
    </source>
</evidence>
<dbReference type="STRING" id="1149755.A0A2J6R7X0"/>
<evidence type="ECO:0000256" key="2">
    <source>
        <dbReference type="ARBA" id="ARBA00022692"/>
    </source>
</evidence>
<keyword evidence="3 5" id="KW-1133">Transmembrane helix</keyword>
<reference evidence="7 8" key="1">
    <citation type="submission" date="2016-04" db="EMBL/GenBank/DDBJ databases">
        <title>A degradative enzymes factory behind the ericoid mycorrhizal symbiosis.</title>
        <authorList>
            <consortium name="DOE Joint Genome Institute"/>
            <person name="Martino E."/>
            <person name="Morin E."/>
            <person name="Grelet G."/>
            <person name="Kuo A."/>
            <person name="Kohler A."/>
            <person name="Daghino S."/>
            <person name="Barry K."/>
            <person name="Choi C."/>
            <person name="Cichocki N."/>
            <person name="Clum A."/>
            <person name="Copeland A."/>
            <person name="Hainaut M."/>
            <person name="Haridas S."/>
            <person name="Labutti K."/>
            <person name="Lindquist E."/>
            <person name="Lipzen A."/>
            <person name="Khouja H.-R."/>
            <person name="Murat C."/>
            <person name="Ohm R."/>
            <person name="Olson A."/>
            <person name="Spatafora J."/>
            <person name="Veneault-Fourrey C."/>
            <person name="Henrissat B."/>
            <person name="Grigoriev I."/>
            <person name="Martin F."/>
            <person name="Perotto S."/>
        </authorList>
    </citation>
    <scope>NUCLEOTIDE SEQUENCE [LARGE SCALE GENOMIC DNA]</scope>
    <source>
        <strain evidence="7 8">F</strain>
    </source>
</reference>
<keyword evidence="2 5" id="KW-0812">Transmembrane</keyword>
<dbReference type="GO" id="GO:0005886">
    <property type="term" value="C:plasma membrane"/>
    <property type="evidence" value="ECO:0007669"/>
    <property type="project" value="TreeGrafter"/>
</dbReference>
<name>A0A2J6R7X0_HYAVF</name>
<dbReference type="EMBL" id="KZ613953">
    <property type="protein sequence ID" value="PMD34606.1"/>
    <property type="molecule type" value="Genomic_DNA"/>
</dbReference>
<feature type="transmembrane region" description="Helical" evidence="5">
    <location>
        <begin position="192"/>
        <end position="219"/>
    </location>
</feature>
<feature type="transmembrane region" description="Helical" evidence="5">
    <location>
        <begin position="7"/>
        <end position="26"/>
    </location>
</feature>